<protein>
    <submittedName>
        <fullName evidence="2">Uncharacterized protein</fullName>
    </submittedName>
</protein>
<reference evidence="2 3" key="1">
    <citation type="submission" date="2017-03" db="EMBL/GenBank/DDBJ databases">
        <title>Complete genome sequence of Paenibacillus Kribbensis producing bioflocculants.</title>
        <authorList>
            <person name="Lee H.-G."/>
            <person name="Oh H.-M."/>
        </authorList>
    </citation>
    <scope>NUCLEOTIDE SEQUENCE [LARGE SCALE GENOMIC DNA]</scope>
    <source>
        <strain evidence="2 3">AM49</strain>
    </source>
</reference>
<name>A0A222WI71_9BACL</name>
<proteinExistence type="predicted"/>
<dbReference type="Proteomes" id="UP000214666">
    <property type="component" value="Chromosome"/>
</dbReference>
<organism evidence="2 3">
    <name type="scientific">Paenibacillus kribbensis</name>
    <dbReference type="NCBI Taxonomy" id="172713"/>
    <lineage>
        <taxon>Bacteria</taxon>
        <taxon>Bacillati</taxon>
        <taxon>Bacillota</taxon>
        <taxon>Bacilli</taxon>
        <taxon>Bacillales</taxon>
        <taxon>Paenibacillaceae</taxon>
        <taxon>Paenibacillus</taxon>
    </lineage>
</organism>
<gene>
    <name evidence="2" type="ORF">B4V02_01490</name>
</gene>
<evidence type="ECO:0000313" key="3">
    <source>
        <dbReference type="Proteomes" id="UP000214666"/>
    </source>
</evidence>
<dbReference type="RefSeq" id="WP_094153513.1">
    <property type="nucleotide sequence ID" value="NZ_CP020028.1"/>
</dbReference>
<sequence length="98" mass="11291">MLVTRNKISAFILKIAFFSLIIGCIYYYSGSHLSETAKLVEVKDDYLVIQSDTSNGGKIKKLYISSKSVIPSLVVGKEYFFVSDQRYFQRPYIRFVED</sequence>
<accession>A0A222WI71</accession>
<evidence type="ECO:0000313" key="2">
    <source>
        <dbReference type="EMBL" id="ASR45471.1"/>
    </source>
</evidence>
<dbReference type="OrthoDB" id="2662350at2"/>
<keyword evidence="1" id="KW-0812">Transmembrane</keyword>
<dbReference type="KEGG" id="pkb:B4V02_01490"/>
<keyword evidence="3" id="KW-1185">Reference proteome</keyword>
<dbReference type="STRING" id="172713.GCA_001705305_03057"/>
<evidence type="ECO:0000256" key="1">
    <source>
        <dbReference type="SAM" id="Phobius"/>
    </source>
</evidence>
<keyword evidence="1" id="KW-1133">Transmembrane helix</keyword>
<dbReference type="EMBL" id="CP020028">
    <property type="protein sequence ID" value="ASR45471.1"/>
    <property type="molecule type" value="Genomic_DNA"/>
</dbReference>
<keyword evidence="1" id="KW-0472">Membrane</keyword>
<feature type="transmembrane region" description="Helical" evidence="1">
    <location>
        <begin position="12"/>
        <end position="29"/>
    </location>
</feature>
<dbReference type="AlphaFoldDB" id="A0A222WI71"/>